<reference evidence="1" key="1">
    <citation type="journal article" date="2020" name="mSystems">
        <title>Genome- and Community-Level Interaction Insights into Carbon Utilization and Element Cycling Functions of Hydrothermarchaeota in Hydrothermal Sediment.</title>
        <authorList>
            <person name="Zhou Z."/>
            <person name="Liu Y."/>
            <person name="Xu W."/>
            <person name="Pan J."/>
            <person name="Luo Z.H."/>
            <person name="Li M."/>
        </authorList>
    </citation>
    <scope>NUCLEOTIDE SEQUENCE [LARGE SCALE GENOMIC DNA]</scope>
    <source>
        <strain evidence="1">SpSt-477</strain>
    </source>
</reference>
<proteinExistence type="predicted"/>
<sequence length="69" mass="7853">MSKKRYSIQAVCPKCGCTQLTVMTPEEIKAKYGNVPNIDLECGECMLKYSKPMKEACPEWDQECHLHEG</sequence>
<gene>
    <name evidence="1" type="ORF">ENS29_16390</name>
</gene>
<protein>
    <submittedName>
        <fullName evidence="1">Uncharacterized protein</fullName>
    </submittedName>
</protein>
<dbReference type="EMBL" id="DSUH01000375">
    <property type="protein sequence ID" value="HGU34404.1"/>
    <property type="molecule type" value="Genomic_DNA"/>
</dbReference>
<accession>A0A7C4RUA4</accession>
<comment type="caution">
    <text evidence="1">The sequence shown here is derived from an EMBL/GenBank/DDBJ whole genome shotgun (WGS) entry which is preliminary data.</text>
</comment>
<name>A0A7C4RUA4_9BACT</name>
<dbReference type="AlphaFoldDB" id="A0A7C4RUA4"/>
<evidence type="ECO:0000313" key="1">
    <source>
        <dbReference type="EMBL" id="HGU34404.1"/>
    </source>
</evidence>
<organism evidence="1">
    <name type="scientific">Desulfatirhabdium butyrativorans</name>
    <dbReference type="NCBI Taxonomy" id="340467"/>
    <lineage>
        <taxon>Bacteria</taxon>
        <taxon>Pseudomonadati</taxon>
        <taxon>Thermodesulfobacteriota</taxon>
        <taxon>Desulfobacteria</taxon>
        <taxon>Desulfobacterales</taxon>
        <taxon>Desulfatirhabdiaceae</taxon>
        <taxon>Desulfatirhabdium</taxon>
    </lineage>
</organism>